<dbReference type="Gene3D" id="3.30.420.100">
    <property type="match status" value="1"/>
</dbReference>
<protein>
    <recommendedName>
        <fullName evidence="7">50S ribosomal protein L18</fullName>
    </recommendedName>
</protein>
<dbReference type="FunFam" id="3.30.420.100:FF:000001">
    <property type="entry name" value="50S ribosomal protein L18"/>
    <property type="match status" value="1"/>
</dbReference>
<accession>A0A381VDC3</accession>
<dbReference type="GO" id="GO:0006412">
    <property type="term" value="P:translation"/>
    <property type="evidence" value="ECO:0007669"/>
    <property type="project" value="InterPro"/>
</dbReference>
<dbReference type="AlphaFoldDB" id="A0A381VDC3"/>
<evidence type="ECO:0000256" key="4">
    <source>
        <dbReference type="ARBA" id="ARBA00022980"/>
    </source>
</evidence>
<gene>
    <name evidence="6" type="ORF">METZ01_LOCUS91229</name>
</gene>
<dbReference type="GO" id="GO:0003735">
    <property type="term" value="F:structural constituent of ribosome"/>
    <property type="evidence" value="ECO:0007669"/>
    <property type="project" value="InterPro"/>
</dbReference>
<evidence type="ECO:0000256" key="5">
    <source>
        <dbReference type="ARBA" id="ARBA00023274"/>
    </source>
</evidence>
<proteinExistence type="inferred from homology"/>
<reference evidence="6" key="1">
    <citation type="submission" date="2018-05" db="EMBL/GenBank/DDBJ databases">
        <authorList>
            <person name="Lanie J.A."/>
            <person name="Ng W.-L."/>
            <person name="Kazmierczak K.M."/>
            <person name="Andrzejewski T.M."/>
            <person name="Davidsen T.M."/>
            <person name="Wayne K.J."/>
            <person name="Tettelin H."/>
            <person name="Glass J.I."/>
            <person name="Rusch D."/>
            <person name="Podicherti R."/>
            <person name="Tsui H.-C.T."/>
            <person name="Winkler M.E."/>
        </authorList>
    </citation>
    <scope>NUCLEOTIDE SEQUENCE</scope>
</reference>
<keyword evidence="4" id="KW-0689">Ribosomal protein</keyword>
<organism evidence="6">
    <name type="scientific">marine metagenome</name>
    <dbReference type="NCBI Taxonomy" id="408172"/>
    <lineage>
        <taxon>unclassified sequences</taxon>
        <taxon>metagenomes</taxon>
        <taxon>ecological metagenomes</taxon>
    </lineage>
</organism>
<keyword evidence="2" id="KW-0699">rRNA-binding</keyword>
<dbReference type="PANTHER" id="PTHR12899:SF3">
    <property type="entry name" value="LARGE RIBOSOMAL SUBUNIT PROTEIN UL18M"/>
    <property type="match status" value="1"/>
</dbReference>
<dbReference type="EMBL" id="UINC01008532">
    <property type="protein sequence ID" value="SVA38375.1"/>
    <property type="molecule type" value="Genomic_DNA"/>
</dbReference>
<dbReference type="Pfam" id="PF00861">
    <property type="entry name" value="Ribosomal_L18p"/>
    <property type="match status" value="1"/>
</dbReference>
<evidence type="ECO:0008006" key="7">
    <source>
        <dbReference type="Google" id="ProtNLM"/>
    </source>
</evidence>
<dbReference type="InterPro" id="IPR057268">
    <property type="entry name" value="Ribosomal_L18"/>
</dbReference>
<evidence type="ECO:0000256" key="2">
    <source>
        <dbReference type="ARBA" id="ARBA00022730"/>
    </source>
</evidence>
<dbReference type="InterPro" id="IPR005484">
    <property type="entry name" value="Ribosomal_uL18_bac/plant/anim"/>
</dbReference>
<dbReference type="InterPro" id="IPR004389">
    <property type="entry name" value="Ribosomal_uL18_bac-type"/>
</dbReference>
<keyword evidence="5" id="KW-0687">Ribonucleoprotein</keyword>
<dbReference type="SUPFAM" id="SSF53137">
    <property type="entry name" value="Translational machinery components"/>
    <property type="match status" value="1"/>
</dbReference>
<evidence type="ECO:0000256" key="3">
    <source>
        <dbReference type="ARBA" id="ARBA00022884"/>
    </source>
</evidence>
<keyword evidence="3" id="KW-0694">RNA-binding</keyword>
<evidence type="ECO:0000313" key="6">
    <source>
        <dbReference type="EMBL" id="SVA38375.1"/>
    </source>
</evidence>
<dbReference type="PANTHER" id="PTHR12899">
    <property type="entry name" value="39S RIBOSOMAL PROTEIN L18, MITOCHONDRIAL"/>
    <property type="match status" value="1"/>
</dbReference>
<sequence>MRIKTKKDRRQRIQFRTRKRVTGTAERPRLTVFRSAQHIYAQAIDDVSGTTVVAASSIEPTVRAAFDKETGGGNVAGAKAIGKVVAERLIASGVNSVVFDRGGFLYHGRVQAMAEAVREAGLRF</sequence>
<comment type="similarity">
    <text evidence="1">Belongs to the universal ribosomal protein uL18 family.</text>
</comment>
<dbReference type="CDD" id="cd00432">
    <property type="entry name" value="Ribosomal_L18_L5e"/>
    <property type="match status" value="1"/>
</dbReference>
<dbReference type="GO" id="GO:0008097">
    <property type="term" value="F:5S rRNA binding"/>
    <property type="evidence" value="ECO:0007669"/>
    <property type="project" value="TreeGrafter"/>
</dbReference>
<evidence type="ECO:0000256" key="1">
    <source>
        <dbReference type="ARBA" id="ARBA00007116"/>
    </source>
</evidence>
<dbReference type="HAMAP" id="MF_01337_B">
    <property type="entry name" value="Ribosomal_uL18_B"/>
    <property type="match status" value="1"/>
</dbReference>
<name>A0A381VDC3_9ZZZZ</name>
<dbReference type="GO" id="GO:0022625">
    <property type="term" value="C:cytosolic large ribosomal subunit"/>
    <property type="evidence" value="ECO:0007669"/>
    <property type="project" value="TreeGrafter"/>
</dbReference>
<dbReference type="NCBIfam" id="TIGR00060">
    <property type="entry name" value="L18_bact"/>
    <property type="match status" value="1"/>
</dbReference>